<keyword evidence="2" id="KW-1185">Reference proteome</keyword>
<protein>
    <submittedName>
        <fullName evidence="1">Uncharacterized protein</fullName>
    </submittedName>
</protein>
<dbReference type="AlphaFoldDB" id="A0A8X6UE06"/>
<evidence type="ECO:0000313" key="1">
    <source>
        <dbReference type="EMBL" id="GFU00582.1"/>
    </source>
</evidence>
<dbReference type="Proteomes" id="UP000887013">
    <property type="component" value="Unassembled WGS sequence"/>
</dbReference>
<reference evidence="1" key="1">
    <citation type="submission" date="2020-08" db="EMBL/GenBank/DDBJ databases">
        <title>Multicomponent nature underlies the extraordinary mechanical properties of spider dragline silk.</title>
        <authorList>
            <person name="Kono N."/>
            <person name="Nakamura H."/>
            <person name="Mori M."/>
            <person name="Yoshida Y."/>
            <person name="Ohtoshi R."/>
            <person name="Malay A.D."/>
            <person name="Moran D.A.P."/>
            <person name="Tomita M."/>
            <person name="Numata K."/>
            <person name="Arakawa K."/>
        </authorList>
    </citation>
    <scope>NUCLEOTIDE SEQUENCE</scope>
</reference>
<dbReference type="InterPro" id="IPR008042">
    <property type="entry name" value="Retrotrans_Pao"/>
</dbReference>
<sequence length="116" mass="13080">MEYLIFKNTSFDLEKLKIPCNVMIDNFTVVQTNGFSHASERVYEVALRCENKEGEINVQLLTSKNRFSSLKQVSLPLLELVCGVVLLVKLLNKVHNTQKLLIGSLHACNNSSIVFP</sequence>
<accession>A0A8X6UE06</accession>
<dbReference type="EMBL" id="BMAW01076232">
    <property type="protein sequence ID" value="GFU00582.1"/>
    <property type="molecule type" value="Genomic_DNA"/>
</dbReference>
<dbReference type="Pfam" id="PF05380">
    <property type="entry name" value="Peptidase_A17"/>
    <property type="match status" value="1"/>
</dbReference>
<proteinExistence type="predicted"/>
<comment type="caution">
    <text evidence="1">The sequence shown here is derived from an EMBL/GenBank/DDBJ whole genome shotgun (WGS) entry which is preliminary data.</text>
</comment>
<organism evidence="1 2">
    <name type="scientific">Nephila pilipes</name>
    <name type="common">Giant wood spider</name>
    <name type="synonym">Nephila maculata</name>
    <dbReference type="NCBI Taxonomy" id="299642"/>
    <lineage>
        <taxon>Eukaryota</taxon>
        <taxon>Metazoa</taxon>
        <taxon>Ecdysozoa</taxon>
        <taxon>Arthropoda</taxon>
        <taxon>Chelicerata</taxon>
        <taxon>Arachnida</taxon>
        <taxon>Araneae</taxon>
        <taxon>Araneomorphae</taxon>
        <taxon>Entelegynae</taxon>
        <taxon>Araneoidea</taxon>
        <taxon>Nephilidae</taxon>
        <taxon>Nephila</taxon>
    </lineage>
</organism>
<gene>
    <name evidence="1" type="ORF">NPIL_264251</name>
</gene>
<name>A0A8X6UE06_NEPPI</name>
<evidence type="ECO:0000313" key="2">
    <source>
        <dbReference type="Proteomes" id="UP000887013"/>
    </source>
</evidence>